<sequence length="350" mass="38500">MKYFTPKLEALAPYVPGEQPQFEVIKLNTNESPYPPAPTVEAAVANAAAVLARYPDPDCQNLRQTLAQRFDVMPTEIFVGNGSDEVLAFCFQGLMNAGVVYPDLTYGFYPVFSQMYDISSKEIPLAADFTLNLADYQEETGTVIFANPNAPTSLGIAAIEIANFVAANPERLVIVDEAYVEFGGESMVPYIKEFANLLVVGTFSKSWQLAGARLGYAVGQAALIAALNKLKFSFNPYSVNTMTTAAGIAALADENYHASCLEQIIGQRQKTAQDLKALGFTVLDSQTNFLFVTHPAVGGKVIYEKLKMQQIFVRWFNLPRIKDYLRITIGTPQQMQQCLAAITQIIKDEI</sequence>
<comment type="cofactor">
    <cofactor evidence="1 7">
        <name>pyridoxal 5'-phosphate</name>
        <dbReference type="ChEBI" id="CHEBI:597326"/>
    </cofactor>
</comment>
<evidence type="ECO:0000256" key="2">
    <source>
        <dbReference type="ARBA" id="ARBA00011738"/>
    </source>
</evidence>
<protein>
    <recommendedName>
        <fullName evidence="7">Histidinol-phosphate aminotransferase</fullName>
        <ecNumber evidence="7">2.6.1.9</ecNumber>
    </recommendedName>
    <alternativeName>
        <fullName evidence="7">Imidazole acetol-phosphate transaminase</fullName>
    </alternativeName>
</protein>
<organism evidence="9 10">
    <name type="scientific">Enterococcus dispar ATCC 51266</name>
    <dbReference type="NCBI Taxonomy" id="1139219"/>
    <lineage>
        <taxon>Bacteria</taxon>
        <taxon>Bacillati</taxon>
        <taxon>Bacillota</taxon>
        <taxon>Bacilli</taxon>
        <taxon>Lactobacillales</taxon>
        <taxon>Enterococcaceae</taxon>
        <taxon>Enterococcus</taxon>
    </lineage>
</organism>
<comment type="similarity">
    <text evidence="7">Belongs to the class-II pyridoxal-phosphate-dependent aminotransferase family. Histidinol-phosphate aminotransferase subfamily.</text>
</comment>
<dbReference type="InterPro" id="IPR015421">
    <property type="entry name" value="PyrdxlP-dep_Trfase_major"/>
</dbReference>
<comment type="pathway">
    <text evidence="7">Amino-acid biosynthesis; L-histidine biosynthesis; L-histidine from 5-phospho-alpha-D-ribose 1-diphosphate: step 7/9.</text>
</comment>
<name>S1NB35_9ENTE</name>
<evidence type="ECO:0000313" key="10">
    <source>
        <dbReference type="Proteomes" id="UP000014127"/>
    </source>
</evidence>
<dbReference type="InterPro" id="IPR005861">
    <property type="entry name" value="HisP_aminotrans"/>
</dbReference>
<keyword evidence="3 7" id="KW-0032">Aminotransferase</keyword>
<dbReference type="Gene3D" id="3.90.1150.10">
    <property type="entry name" value="Aspartate Aminotransferase, domain 1"/>
    <property type="match status" value="1"/>
</dbReference>
<feature type="modified residue" description="N6-(pyridoxal phosphate)lysine" evidence="7">
    <location>
        <position position="205"/>
    </location>
</feature>
<gene>
    <name evidence="7" type="primary">hisC</name>
    <name evidence="9" type="ORF">OMK_02301</name>
</gene>
<dbReference type="EC" id="2.6.1.9" evidence="7"/>
<dbReference type="STRING" id="44009.RV01_GL001801"/>
<comment type="subunit">
    <text evidence="2 7">Homodimer.</text>
</comment>
<dbReference type="eggNOG" id="COG0079">
    <property type="taxonomic scope" value="Bacteria"/>
</dbReference>
<dbReference type="GO" id="GO:0030170">
    <property type="term" value="F:pyridoxal phosphate binding"/>
    <property type="evidence" value="ECO:0007669"/>
    <property type="project" value="InterPro"/>
</dbReference>
<keyword evidence="7" id="KW-0028">Amino-acid biosynthesis</keyword>
<evidence type="ECO:0000256" key="5">
    <source>
        <dbReference type="ARBA" id="ARBA00022898"/>
    </source>
</evidence>
<evidence type="ECO:0000259" key="8">
    <source>
        <dbReference type="Pfam" id="PF00155"/>
    </source>
</evidence>
<feature type="domain" description="Aminotransferase class I/classII large" evidence="8">
    <location>
        <begin position="24"/>
        <end position="342"/>
    </location>
</feature>
<keyword evidence="6 7" id="KW-0368">Histidine biosynthesis</keyword>
<dbReference type="Proteomes" id="UP000014127">
    <property type="component" value="Unassembled WGS sequence"/>
</dbReference>
<keyword evidence="5 7" id="KW-0663">Pyridoxal phosphate</keyword>
<evidence type="ECO:0000313" key="9">
    <source>
        <dbReference type="EMBL" id="EOT39305.1"/>
    </source>
</evidence>
<keyword evidence="4 7" id="KW-0808">Transferase</keyword>
<dbReference type="PANTHER" id="PTHR43643">
    <property type="entry name" value="HISTIDINOL-PHOSPHATE AMINOTRANSFERASE 2"/>
    <property type="match status" value="1"/>
</dbReference>
<evidence type="ECO:0000256" key="7">
    <source>
        <dbReference type="HAMAP-Rule" id="MF_01023"/>
    </source>
</evidence>
<dbReference type="InterPro" id="IPR050106">
    <property type="entry name" value="HistidinolP_aminotransfase"/>
</dbReference>
<dbReference type="SUPFAM" id="SSF53383">
    <property type="entry name" value="PLP-dependent transferases"/>
    <property type="match status" value="1"/>
</dbReference>
<keyword evidence="10" id="KW-1185">Reference proteome</keyword>
<dbReference type="PATRIC" id="fig|1139219.3.peg.2246"/>
<comment type="catalytic activity">
    <reaction evidence="7">
        <text>L-histidinol phosphate + 2-oxoglutarate = 3-(imidazol-4-yl)-2-oxopropyl phosphate + L-glutamate</text>
        <dbReference type="Rhea" id="RHEA:23744"/>
        <dbReference type="ChEBI" id="CHEBI:16810"/>
        <dbReference type="ChEBI" id="CHEBI:29985"/>
        <dbReference type="ChEBI" id="CHEBI:57766"/>
        <dbReference type="ChEBI" id="CHEBI:57980"/>
        <dbReference type="EC" id="2.6.1.9"/>
    </reaction>
</comment>
<dbReference type="InterPro" id="IPR004839">
    <property type="entry name" value="Aminotransferase_I/II_large"/>
</dbReference>
<evidence type="ECO:0000256" key="4">
    <source>
        <dbReference type="ARBA" id="ARBA00022679"/>
    </source>
</evidence>
<dbReference type="AlphaFoldDB" id="S1NB35"/>
<dbReference type="GO" id="GO:0000105">
    <property type="term" value="P:L-histidine biosynthetic process"/>
    <property type="evidence" value="ECO:0007669"/>
    <property type="project" value="UniProtKB-UniRule"/>
</dbReference>
<dbReference type="Gene3D" id="3.40.640.10">
    <property type="entry name" value="Type I PLP-dependent aspartate aminotransferase-like (Major domain)"/>
    <property type="match status" value="1"/>
</dbReference>
<dbReference type="PANTHER" id="PTHR43643:SF3">
    <property type="entry name" value="HISTIDINOL-PHOSPHATE AMINOTRANSFERASE"/>
    <property type="match status" value="1"/>
</dbReference>
<dbReference type="HOGENOM" id="CLU_017584_3_0_9"/>
<dbReference type="InterPro" id="IPR015424">
    <property type="entry name" value="PyrdxlP-dep_Trfase"/>
</dbReference>
<dbReference type="InterPro" id="IPR015422">
    <property type="entry name" value="PyrdxlP-dep_Trfase_small"/>
</dbReference>
<dbReference type="NCBIfam" id="TIGR01141">
    <property type="entry name" value="hisC"/>
    <property type="match status" value="1"/>
</dbReference>
<dbReference type="RefSeq" id="WP_016173421.1">
    <property type="nucleotide sequence ID" value="NZ_ASWK01000001.1"/>
</dbReference>
<dbReference type="GO" id="GO:0004400">
    <property type="term" value="F:histidinol-phosphate transaminase activity"/>
    <property type="evidence" value="ECO:0007669"/>
    <property type="project" value="UniProtKB-UniRule"/>
</dbReference>
<dbReference type="Pfam" id="PF00155">
    <property type="entry name" value="Aminotran_1_2"/>
    <property type="match status" value="1"/>
</dbReference>
<evidence type="ECO:0000256" key="1">
    <source>
        <dbReference type="ARBA" id="ARBA00001933"/>
    </source>
</evidence>
<evidence type="ECO:0000256" key="3">
    <source>
        <dbReference type="ARBA" id="ARBA00022576"/>
    </source>
</evidence>
<dbReference type="EMBL" id="AHYR01000011">
    <property type="protein sequence ID" value="EOT39305.1"/>
    <property type="molecule type" value="Genomic_DNA"/>
</dbReference>
<dbReference type="CDD" id="cd00609">
    <property type="entry name" value="AAT_like"/>
    <property type="match status" value="1"/>
</dbReference>
<comment type="caution">
    <text evidence="9">The sequence shown here is derived from an EMBL/GenBank/DDBJ whole genome shotgun (WGS) entry which is preliminary data.</text>
</comment>
<accession>S1NB35</accession>
<reference evidence="9 10" key="1">
    <citation type="submission" date="2013-03" db="EMBL/GenBank/DDBJ databases">
        <title>The Genome Sequence of Enterococcus dispar ATCC_51266 (Illumina only assembly).</title>
        <authorList>
            <consortium name="The Broad Institute Genomics Platform"/>
            <consortium name="The Broad Institute Genome Sequencing Center for Infectious Disease"/>
            <person name="Earl A."/>
            <person name="Russ C."/>
            <person name="Gilmore M."/>
            <person name="Surin D."/>
            <person name="Walker B."/>
            <person name="Young S."/>
            <person name="Zeng Q."/>
            <person name="Gargeya S."/>
            <person name="Fitzgerald M."/>
            <person name="Haas B."/>
            <person name="Abouelleil A."/>
            <person name="Allen A.W."/>
            <person name="Alvarado L."/>
            <person name="Arachchi H.M."/>
            <person name="Berlin A.M."/>
            <person name="Chapman S.B."/>
            <person name="Gainer-Dewar J."/>
            <person name="Goldberg J."/>
            <person name="Griggs A."/>
            <person name="Gujja S."/>
            <person name="Hansen M."/>
            <person name="Howarth C."/>
            <person name="Imamovic A."/>
            <person name="Ireland A."/>
            <person name="Larimer J."/>
            <person name="McCowan C."/>
            <person name="Murphy C."/>
            <person name="Pearson M."/>
            <person name="Poon T.W."/>
            <person name="Priest M."/>
            <person name="Roberts A."/>
            <person name="Saif S."/>
            <person name="Shea T."/>
            <person name="Sisk P."/>
            <person name="Sykes S."/>
            <person name="Wortman J."/>
            <person name="Nusbaum C."/>
            <person name="Birren B."/>
        </authorList>
    </citation>
    <scope>NUCLEOTIDE SEQUENCE [LARGE SCALE GENOMIC DNA]</scope>
    <source>
        <strain evidence="9 10">ATCC 51266</strain>
    </source>
</reference>
<dbReference type="UniPathway" id="UPA00031">
    <property type="reaction ID" value="UER00012"/>
</dbReference>
<proteinExistence type="inferred from homology"/>
<evidence type="ECO:0000256" key="6">
    <source>
        <dbReference type="ARBA" id="ARBA00023102"/>
    </source>
</evidence>
<dbReference type="OrthoDB" id="9813612at2"/>
<dbReference type="HAMAP" id="MF_01023">
    <property type="entry name" value="HisC_aminotrans_2"/>
    <property type="match status" value="1"/>
</dbReference>